<name>A0A6N3EP22_9FIRM</name>
<evidence type="ECO:0000256" key="1">
    <source>
        <dbReference type="SAM" id="SignalP"/>
    </source>
</evidence>
<dbReference type="Gene3D" id="2.40.128.130">
    <property type="entry name" value="Autotransporter beta-domain"/>
    <property type="match status" value="1"/>
</dbReference>
<proteinExistence type="predicted"/>
<dbReference type="PRINTS" id="PR01484">
    <property type="entry name" value="PRTACTNFAMLY"/>
</dbReference>
<accession>A0A6N3EP22</accession>
<dbReference type="Pfam" id="PF03797">
    <property type="entry name" value="Autotransporter"/>
    <property type="match status" value="1"/>
</dbReference>
<sequence length="1122" mass="123183">MRGKKGNKRLLRVLVLGALLSTTYIGGAMAADYPLTGDTIEGNYDLPAGNILYRLDGEQKVTALSDVTISSQSTENASSIIIYSGKSENSSLDLDMNGHSLAIDAKSAGIYITKDNTNINFHNADTIESTVDRHNLVIATRGNGSTINYEANNITFNKSEVFEDNPMLVVGNKNTLSMHAGNDLVFNNYARANTLSAYYGAKIQLEADHNVNFNHTYSDIAAVQGLPILYFANNAEATITAGNDNNFNRNQYAYLIGLEYGGKAVVTAAGNINFREQAPGYMTVVSAENKANIQLQAQAITGNTQQLVSTTYGSEALLKANEIDWVAEGRDMSAFSEKYPHKTSMLVAYRGGSKVELQAEKNINLSIGVPHTMLYAESGDITLNAGDSIYLHSTGTTDERSQANLRVQNGNINLTAGTITVENEGATAAYADYYGNINFNGETLIDGAGIGAKSLGNGKINFNGETFIYGVNIGASAESDIDPWAEDLSKISFNDGVVIDGAETGAEAKYNSDIVFNKGLVINAEDNALYTESAGRIQALATDVDKNIKGNIQALNGQIDILFDTPSSSFTGTTKIQNIDKVYVVDDEEEYEDDEELDNYVTYDADESDSTDDEDDWENPYIEEAPAINIVLQNGAVWRVTGDSSLTKLENSSFVNMSDATHTGTSLTVNNLSGNGDGLVLMDLDWNSNGGLKEKTDNSDYITATESATGTFTLLSERSLMHLENMEINDRLYFATLTNSDAVFTSWITQRNVAKGGLYDYIIGLTSETTNVTDTSATTDTDTTIDTTTDLDSAADMTTVTARAATDTITDWFFGTVEYTESPIVPSGRINSQIMYDLTTEVDTLNKRMGEARYMNTNADADGIWARTSYNRYGRDAYSGHSNRFEVGKDYVISRDDGSTIHQGASFTYLRSNASFTDGRNEYNRYTGSFYHTWLGNNGHYLDVVARVGKLNGDSRTFLVNGDESRSSFGTWYQQGSVEYGRNFNLKNGWYLEPQAQLQYTHMNSKSYISNDGINHQLDSVNSFISRLGFRLGRNIDDKTSWYIKGDVFHEFAGDGGITFISADGLERIDYNRDGKETWYDLGVGLQAELSHDRSLWFEFERKFSGSYSNAWEINGGMSWKF</sequence>
<dbReference type="InterPro" id="IPR006315">
    <property type="entry name" value="OM_autotransptr_brl_dom"/>
</dbReference>
<evidence type="ECO:0000259" key="2">
    <source>
        <dbReference type="PROSITE" id="PS51208"/>
    </source>
</evidence>
<feature type="chain" id="PRO_5026869154" evidence="1">
    <location>
        <begin position="31"/>
        <end position="1122"/>
    </location>
</feature>
<dbReference type="InterPro" id="IPR012332">
    <property type="entry name" value="Autotransporter_pectin_lyase_C"/>
</dbReference>
<keyword evidence="1" id="KW-0732">Signal</keyword>
<organism evidence="3">
    <name type="scientific">Veillonella ratti</name>
    <dbReference type="NCBI Taxonomy" id="103892"/>
    <lineage>
        <taxon>Bacteria</taxon>
        <taxon>Bacillati</taxon>
        <taxon>Bacillota</taxon>
        <taxon>Negativicutes</taxon>
        <taxon>Veillonellales</taxon>
        <taxon>Veillonellaceae</taxon>
        <taxon>Veillonella</taxon>
    </lineage>
</organism>
<dbReference type="RefSeq" id="WP_156705525.1">
    <property type="nucleotide sequence ID" value="NZ_CACRUX010000079.1"/>
</dbReference>
<reference evidence="3" key="1">
    <citation type="submission" date="2019-11" db="EMBL/GenBank/DDBJ databases">
        <authorList>
            <person name="Feng L."/>
        </authorList>
    </citation>
    <scope>NUCLEOTIDE SEQUENCE</scope>
    <source>
        <strain evidence="3">VrattiLFYP33</strain>
    </source>
</reference>
<dbReference type="InterPro" id="IPR005546">
    <property type="entry name" value="Autotransporte_beta"/>
</dbReference>
<protein>
    <submittedName>
        <fullName evidence="3">Pertactin autotransporter</fullName>
    </submittedName>
</protein>
<dbReference type="GO" id="GO:0019867">
    <property type="term" value="C:outer membrane"/>
    <property type="evidence" value="ECO:0007669"/>
    <property type="project" value="InterPro"/>
</dbReference>
<feature type="signal peptide" evidence="1">
    <location>
        <begin position="1"/>
        <end position="30"/>
    </location>
</feature>
<gene>
    <name evidence="3" type="primary">prn</name>
    <name evidence="3" type="ORF">VRLFYP33_01981</name>
</gene>
<dbReference type="EMBL" id="CACRUX010000079">
    <property type="protein sequence ID" value="VYU41448.1"/>
    <property type="molecule type" value="Genomic_DNA"/>
</dbReference>
<dbReference type="InterPro" id="IPR036709">
    <property type="entry name" value="Autotransporte_beta_dom_sf"/>
</dbReference>
<feature type="domain" description="Autotransporter" evidence="2">
    <location>
        <begin position="857"/>
        <end position="1122"/>
    </location>
</feature>
<dbReference type="InterPro" id="IPR003991">
    <property type="entry name" value="Pertactin_virulence_factor"/>
</dbReference>
<dbReference type="AlphaFoldDB" id="A0A6N3EP22"/>
<evidence type="ECO:0000313" key="3">
    <source>
        <dbReference type="EMBL" id="VYU41448.1"/>
    </source>
</evidence>
<dbReference type="Gene3D" id="2.160.20.20">
    <property type="match status" value="1"/>
</dbReference>
<dbReference type="PROSITE" id="PS51208">
    <property type="entry name" value="AUTOTRANSPORTER"/>
    <property type="match status" value="1"/>
</dbReference>
<dbReference type="SMART" id="SM00869">
    <property type="entry name" value="Autotransporter"/>
    <property type="match status" value="1"/>
</dbReference>
<dbReference type="SUPFAM" id="SSF103515">
    <property type="entry name" value="Autotransporter"/>
    <property type="match status" value="1"/>
</dbReference>
<dbReference type="NCBIfam" id="TIGR01414">
    <property type="entry name" value="autotrans_barl"/>
    <property type="match status" value="1"/>
</dbReference>